<dbReference type="SUPFAM" id="SSF51905">
    <property type="entry name" value="FAD/NAD(P)-binding domain"/>
    <property type="match status" value="1"/>
</dbReference>
<dbReference type="InterPro" id="IPR002938">
    <property type="entry name" value="FAD-bd"/>
</dbReference>
<evidence type="ECO:0000313" key="2">
    <source>
        <dbReference type="EMBL" id="RKK02108.1"/>
    </source>
</evidence>
<dbReference type="InParanoid" id="A0A3A9JND4"/>
<evidence type="ECO:0000259" key="1">
    <source>
        <dbReference type="Pfam" id="PF01494"/>
    </source>
</evidence>
<comment type="caution">
    <text evidence="2">The sequence shown here is derived from an EMBL/GenBank/DDBJ whole genome shotgun (WGS) entry which is preliminary data.</text>
</comment>
<sequence>MRETDVLVVGAGAAGIAAARALGQAGLRCQVLEA</sequence>
<evidence type="ECO:0000313" key="3">
    <source>
        <dbReference type="Proteomes" id="UP000278036"/>
    </source>
</evidence>
<name>A0A3A9JND4_9PROT</name>
<feature type="non-terminal residue" evidence="2">
    <location>
        <position position="34"/>
    </location>
</feature>
<dbReference type="InterPro" id="IPR036188">
    <property type="entry name" value="FAD/NAD-bd_sf"/>
</dbReference>
<proteinExistence type="predicted"/>
<gene>
    <name evidence="2" type="ORF">D6Z83_21490</name>
</gene>
<accession>A0A3A9JND4</accession>
<organism evidence="2 3">
    <name type="scientific">Teichococcus wenyumeiae</name>
    <dbReference type="NCBI Taxonomy" id="2478470"/>
    <lineage>
        <taxon>Bacteria</taxon>
        <taxon>Pseudomonadati</taxon>
        <taxon>Pseudomonadota</taxon>
        <taxon>Alphaproteobacteria</taxon>
        <taxon>Acetobacterales</taxon>
        <taxon>Roseomonadaceae</taxon>
        <taxon>Roseomonas</taxon>
    </lineage>
</organism>
<dbReference type="GO" id="GO:0071949">
    <property type="term" value="F:FAD binding"/>
    <property type="evidence" value="ECO:0007669"/>
    <property type="project" value="InterPro"/>
</dbReference>
<dbReference type="Pfam" id="PF01494">
    <property type="entry name" value="FAD_binding_3"/>
    <property type="match status" value="1"/>
</dbReference>
<reference evidence="2 3" key="1">
    <citation type="submission" date="2018-09" db="EMBL/GenBank/DDBJ databases">
        <title>Roseomonas sp. nov., isolated from feces of Tibetan antelopes in the Qinghai-Tibet plateau, China.</title>
        <authorList>
            <person name="Tian Z."/>
        </authorList>
    </citation>
    <scope>NUCLEOTIDE SEQUENCE [LARGE SCALE GENOMIC DNA]</scope>
    <source>
        <strain evidence="2 3">Z24</strain>
    </source>
</reference>
<dbReference type="Proteomes" id="UP000278036">
    <property type="component" value="Unassembled WGS sequence"/>
</dbReference>
<dbReference type="Gene3D" id="3.50.50.60">
    <property type="entry name" value="FAD/NAD(P)-binding domain"/>
    <property type="match status" value="1"/>
</dbReference>
<dbReference type="EMBL" id="RAQU01000184">
    <property type="protein sequence ID" value="RKK02108.1"/>
    <property type="molecule type" value="Genomic_DNA"/>
</dbReference>
<dbReference type="AlphaFoldDB" id="A0A3A9JND4"/>
<feature type="domain" description="FAD-binding" evidence="1">
    <location>
        <begin position="3"/>
        <end position="33"/>
    </location>
</feature>
<protein>
    <submittedName>
        <fullName evidence="2">FAD-binding protein</fullName>
    </submittedName>
</protein>
<dbReference type="RefSeq" id="WP_120640273.1">
    <property type="nucleotide sequence ID" value="NZ_RAQU01000184.1"/>
</dbReference>